<name>A0A815ELC5_9BILA</name>
<dbReference type="PANTHER" id="PTHR24104">
    <property type="entry name" value="E3 UBIQUITIN-PROTEIN LIGASE NHLRC1-RELATED"/>
    <property type="match status" value="1"/>
</dbReference>
<dbReference type="PANTHER" id="PTHR24104:SF25">
    <property type="entry name" value="PROTEIN LIN-41"/>
    <property type="match status" value="1"/>
</dbReference>
<gene>
    <name evidence="4" type="ORF">IZO911_LOCUS34895</name>
    <name evidence="5" type="ORF">KXQ929_LOCUS9868</name>
</gene>
<protein>
    <submittedName>
        <fullName evidence="4">Uncharacterized protein</fullName>
    </submittedName>
</protein>
<dbReference type="PROSITE" id="PS51125">
    <property type="entry name" value="NHL"/>
    <property type="match status" value="2"/>
</dbReference>
<dbReference type="InterPro" id="IPR001258">
    <property type="entry name" value="NHL_repeat"/>
</dbReference>
<dbReference type="Proteomes" id="UP000663860">
    <property type="component" value="Unassembled WGS sequence"/>
</dbReference>
<feature type="repeat" description="NHL" evidence="2">
    <location>
        <begin position="195"/>
        <end position="234"/>
    </location>
</feature>
<evidence type="ECO:0000256" key="1">
    <source>
        <dbReference type="ARBA" id="ARBA00022737"/>
    </source>
</evidence>
<comment type="caution">
    <text evidence="4">The sequence shown here is derived from an EMBL/GenBank/DDBJ whole genome shotgun (WGS) entry which is preliminary data.</text>
</comment>
<sequence length="472" mass="54440">MAMANNKTQCFTCNKEKITYPCQGCSKKFCLIHLTEHQHMLNEQLNHIINDYNQFKQIMNEKKQNPQNLQNHSLIQQIDQWENNSIEKIQQKAQNCRESVIESLETFINDIETKFNDLSEQLKQVHSENEFNEINLNYLKNQLIEIAQELDNPSKISIKEDSQSFINEILIISSKISKWNKWKQNPITIAGGNGYGQELNQLDYPHGIFIDKNKNIFIADSWNHRIVEWKYNAKQGQIIAGGNGQGSRMGKLNGPTDVIVDQQNHSIIIADRGNRRVIRWTNQNQEILIHNIDCYGLAMDKHGFVYVSDRAKNEVKRWKMGKYNEGIVVAGGNEKGNKLNQLNFPTFIFVDKDQSVYVSDSFNHRVMKWKKDAKEGRIVAGANGQGKNLSQLDYPQGVIVDELDQIYVADMRNHRIMRWCEGKEEGETIVDGKAKGKRNQSNIPHGLSFDDEGNLYVADLGNRRIDKFEIIL</sequence>
<dbReference type="InterPro" id="IPR050952">
    <property type="entry name" value="TRIM-NHL_E3_ligases"/>
</dbReference>
<evidence type="ECO:0000313" key="6">
    <source>
        <dbReference type="Proteomes" id="UP000663860"/>
    </source>
</evidence>
<accession>A0A815ELC5</accession>
<dbReference type="CDD" id="cd05819">
    <property type="entry name" value="NHL"/>
    <property type="match status" value="1"/>
</dbReference>
<dbReference type="AlphaFoldDB" id="A0A815ELC5"/>
<keyword evidence="3" id="KW-0175">Coiled coil</keyword>
<dbReference type="SUPFAM" id="SSF63825">
    <property type="entry name" value="YWTD domain"/>
    <property type="match status" value="1"/>
</dbReference>
<dbReference type="EMBL" id="CAJNOE010000711">
    <property type="protein sequence ID" value="CAF1316349.1"/>
    <property type="molecule type" value="Genomic_DNA"/>
</dbReference>
<keyword evidence="1" id="KW-0677">Repeat</keyword>
<proteinExistence type="predicted"/>
<dbReference type="Gene3D" id="2.40.10.500">
    <property type="match status" value="1"/>
</dbReference>
<dbReference type="Gene3D" id="2.120.10.30">
    <property type="entry name" value="TolB, C-terminal domain"/>
    <property type="match status" value="2"/>
</dbReference>
<dbReference type="GO" id="GO:0008270">
    <property type="term" value="F:zinc ion binding"/>
    <property type="evidence" value="ECO:0007669"/>
    <property type="project" value="UniProtKB-KW"/>
</dbReference>
<feature type="repeat" description="NHL" evidence="2">
    <location>
        <begin position="334"/>
        <end position="372"/>
    </location>
</feature>
<evidence type="ECO:0000256" key="3">
    <source>
        <dbReference type="SAM" id="Coils"/>
    </source>
</evidence>
<feature type="coiled-coil region" evidence="3">
    <location>
        <begin position="101"/>
        <end position="128"/>
    </location>
</feature>
<evidence type="ECO:0000313" key="4">
    <source>
        <dbReference type="EMBL" id="CAF1316349.1"/>
    </source>
</evidence>
<dbReference type="Proteomes" id="UP000663868">
    <property type="component" value="Unassembled WGS sequence"/>
</dbReference>
<dbReference type="Pfam" id="PF01436">
    <property type="entry name" value="NHL"/>
    <property type="match status" value="2"/>
</dbReference>
<evidence type="ECO:0000256" key="2">
    <source>
        <dbReference type="PROSITE-ProRule" id="PRU00504"/>
    </source>
</evidence>
<evidence type="ECO:0000313" key="5">
    <source>
        <dbReference type="EMBL" id="CAF3683957.1"/>
    </source>
</evidence>
<organism evidence="4 6">
    <name type="scientific">Adineta steineri</name>
    <dbReference type="NCBI Taxonomy" id="433720"/>
    <lineage>
        <taxon>Eukaryota</taxon>
        <taxon>Metazoa</taxon>
        <taxon>Spiralia</taxon>
        <taxon>Gnathifera</taxon>
        <taxon>Rotifera</taxon>
        <taxon>Eurotatoria</taxon>
        <taxon>Bdelloidea</taxon>
        <taxon>Adinetida</taxon>
        <taxon>Adinetidae</taxon>
        <taxon>Adineta</taxon>
    </lineage>
</organism>
<reference evidence="4" key="1">
    <citation type="submission" date="2021-02" db="EMBL/GenBank/DDBJ databases">
        <authorList>
            <person name="Nowell W R."/>
        </authorList>
    </citation>
    <scope>NUCLEOTIDE SEQUENCE</scope>
</reference>
<dbReference type="EMBL" id="CAJOBB010000458">
    <property type="protein sequence ID" value="CAF3683957.1"/>
    <property type="molecule type" value="Genomic_DNA"/>
</dbReference>
<dbReference type="InterPro" id="IPR011042">
    <property type="entry name" value="6-blade_b-propeller_TolB-like"/>
</dbReference>